<sequence>MILEPLTNDELNEIFDETSKKVLRFYMKKAIILQPEILPGQNILPIQVPKEHVEQWVLQAIGGEPVGAGSFPVDIVKPNQFGVDVKMLSCSLDLNGMPSNSESGEASLAQKFDIEGINLDNLFEEGGYERIVDLWKNILYEKLSYVSNKFQLEKIYYIFILRAGNNFFLCGTRVNINEIQNMNIERYTKKSVFVSGLIDSTLGQGKIYQSKKRLELRLRPANWINSGYAIQISKNYQHTIPLNMRYIIENNMLYDYKRDIYNLLLEED</sequence>
<evidence type="ECO:0000313" key="1">
    <source>
        <dbReference type="EMBL" id="MCB5446463.1"/>
    </source>
</evidence>
<proteinExistence type="predicted"/>
<keyword evidence="2" id="KW-1185">Reference proteome</keyword>
<dbReference type="Proteomes" id="UP001299409">
    <property type="component" value="Unassembled WGS sequence"/>
</dbReference>
<dbReference type="RefSeq" id="WP_226924331.1">
    <property type="nucleotide sequence ID" value="NZ_JAJBMB010000008.1"/>
</dbReference>
<accession>A0ABS8CYA5</accession>
<reference evidence="1 2" key="1">
    <citation type="submission" date="2021-10" db="EMBL/GenBank/DDBJ databases">
        <title>Collection of gut derived symbiotic bacterial strains cultured from healthy donors.</title>
        <authorList>
            <person name="Lin H."/>
            <person name="Littmann E."/>
            <person name="Claire K."/>
            <person name="Pamer E."/>
        </authorList>
    </citation>
    <scope>NUCLEOTIDE SEQUENCE [LARGE SCALE GENOMIC DNA]</scope>
    <source>
        <strain evidence="1 2">MSK.17.68</strain>
    </source>
</reference>
<organism evidence="1 2">
    <name type="scientific">Intestinibacter bartlettii</name>
    <dbReference type="NCBI Taxonomy" id="261299"/>
    <lineage>
        <taxon>Bacteria</taxon>
        <taxon>Bacillati</taxon>
        <taxon>Bacillota</taxon>
        <taxon>Clostridia</taxon>
        <taxon>Peptostreptococcales</taxon>
        <taxon>Peptostreptococcaceae</taxon>
        <taxon>Intestinibacter</taxon>
    </lineage>
</organism>
<evidence type="ECO:0000313" key="2">
    <source>
        <dbReference type="Proteomes" id="UP001299409"/>
    </source>
</evidence>
<name>A0ABS8CYA5_9FIRM</name>
<protein>
    <submittedName>
        <fullName evidence="1">Uncharacterized protein</fullName>
    </submittedName>
</protein>
<dbReference type="EMBL" id="JAJBMB010000008">
    <property type="protein sequence ID" value="MCB5446463.1"/>
    <property type="molecule type" value="Genomic_DNA"/>
</dbReference>
<gene>
    <name evidence="1" type="ORF">LIP50_09645</name>
</gene>
<comment type="caution">
    <text evidence="1">The sequence shown here is derived from an EMBL/GenBank/DDBJ whole genome shotgun (WGS) entry which is preliminary data.</text>
</comment>